<proteinExistence type="predicted"/>
<dbReference type="Pfam" id="PF19979">
    <property type="entry name" value="DUF6415"/>
    <property type="match status" value="1"/>
</dbReference>
<dbReference type="RefSeq" id="WP_242775374.1">
    <property type="nucleotide sequence ID" value="NZ_JALDAY010000015.1"/>
</dbReference>
<evidence type="ECO:0000313" key="2">
    <source>
        <dbReference type="Proteomes" id="UP001165269"/>
    </source>
</evidence>
<accession>A0ABS9YJY0</accession>
<dbReference type="InterPro" id="IPR046300">
    <property type="entry name" value="DUF6415"/>
</dbReference>
<dbReference type="EMBL" id="JALDAY010000015">
    <property type="protein sequence ID" value="MCI3277552.1"/>
    <property type="molecule type" value="Genomic_DNA"/>
</dbReference>
<organism evidence="1 2">
    <name type="scientific">Streptomyces cylindrosporus</name>
    <dbReference type="NCBI Taxonomy" id="2927583"/>
    <lineage>
        <taxon>Bacteria</taxon>
        <taxon>Bacillati</taxon>
        <taxon>Actinomycetota</taxon>
        <taxon>Actinomycetes</taxon>
        <taxon>Kitasatosporales</taxon>
        <taxon>Streptomycetaceae</taxon>
        <taxon>Streptomyces</taxon>
    </lineage>
</organism>
<gene>
    <name evidence="1" type="ORF">MQP27_41435</name>
</gene>
<dbReference type="Proteomes" id="UP001165269">
    <property type="component" value="Unassembled WGS sequence"/>
</dbReference>
<evidence type="ECO:0000313" key="1">
    <source>
        <dbReference type="EMBL" id="MCI3277552.1"/>
    </source>
</evidence>
<sequence>MKTDDHATLDVLALRKVARDYMSPDMVPRYEIIKRHSASFSRDLWALIKEIEQIASCTPDEVVVKVALAGVGEARRRLGLIERAGLMGEHDRVTMLARSVLALCDHYEALTQVTVCLACDQTIEATDVSVPYDKVSPSGGAARSGRIHARCARAGRPRR</sequence>
<keyword evidence="2" id="KW-1185">Reference proteome</keyword>
<protein>
    <submittedName>
        <fullName evidence="1">DUF6415 family natural product biosynthesis protein</fullName>
    </submittedName>
</protein>
<name>A0ABS9YJY0_9ACTN</name>
<comment type="caution">
    <text evidence="1">The sequence shown here is derived from an EMBL/GenBank/DDBJ whole genome shotgun (WGS) entry which is preliminary data.</text>
</comment>
<reference evidence="1" key="1">
    <citation type="submission" date="2022-03" db="EMBL/GenBank/DDBJ databases">
        <title>Streptomyces 7R015 and 7R016 isolated from Barleria lupulina in Thailand.</title>
        <authorList>
            <person name="Kanchanasin P."/>
            <person name="Phongsopitanun W."/>
            <person name="Tanasupawat S."/>
        </authorList>
    </citation>
    <scope>NUCLEOTIDE SEQUENCE</scope>
    <source>
        <strain evidence="1">7R015</strain>
    </source>
</reference>